<dbReference type="GO" id="GO:0005737">
    <property type="term" value="C:cytoplasm"/>
    <property type="evidence" value="ECO:0007669"/>
    <property type="project" value="UniProtKB-SubCell"/>
</dbReference>
<dbReference type="SMART" id="SM00278">
    <property type="entry name" value="HhH1"/>
    <property type="match status" value="2"/>
</dbReference>
<keyword evidence="2 6" id="KW-0227">DNA damage</keyword>
<dbReference type="GO" id="GO:0009379">
    <property type="term" value="C:Holliday junction helicase complex"/>
    <property type="evidence" value="ECO:0007669"/>
    <property type="project" value="InterPro"/>
</dbReference>
<keyword evidence="8" id="KW-0547">Nucleotide-binding</keyword>
<dbReference type="HAMAP" id="MF_00031">
    <property type="entry name" value="DNA_HJ_migration_RuvA"/>
    <property type="match status" value="1"/>
</dbReference>
<proteinExistence type="inferred from homology"/>
<comment type="function">
    <text evidence="6">The RuvA-RuvB-RuvC complex processes Holliday junction (HJ) DNA during genetic recombination and DNA repair, while the RuvA-RuvB complex plays an important role in the rescue of blocked DNA replication forks via replication fork reversal (RFR). RuvA specifically binds to HJ cruciform DNA, conferring on it an open structure. The RuvB hexamer acts as an ATP-dependent pump, pulling dsDNA into and through the RuvAB complex. HJ branch migration allows RuvC to scan DNA until it finds its consensus sequence, where it cleaves and resolves the cruciform DNA.</text>
</comment>
<evidence type="ECO:0000256" key="1">
    <source>
        <dbReference type="ARBA" id="ARBA00022490"/>
    </source>
</evidence>
<evidence type="ECO:0000313" key="9">
    <source>
        <dbReference type="Proteomes" id="UP000034682"/>
    </source>
</evidence>
<reference evidence="8 9" key="1">
    <citation type="journal article" date="2015" name="Nature">
        <title>rRNA introns, odd ribosomes, and small enigmatic genomes across a large radiation of phyla.</title>
        <authorList>
            <person name="Brown C.T."/>
            <person name="Hug L.A."/>
            <person name="Thomas B.C."/>
            <person name="Sharon I."/>
            <person name="Castelle C.J."/>
            <person name="Singh A."/>
            <person name="Wilkins M.J."/>
            <person name="Williams K.H."/>
            <person name="Banfield J.F."/>
        </authorList>
    </citation>
    <scope>NUCLEOTIDE SEQUENCE [LARGE SCALE GENOMIC DNA]</scope>
</reference>
<dbReference type="InterPro" id="IPR012340">
    <property type="entry name" value="NA-bd_OB-fold"/>
</dbReference>
<comment type="subcellular location">
    <subcellularLocation>
        <location evidence="6">Cytoplasm</location>
    </subcellularLocation>
</comment>
<keyword evidence="5 6" id="KW-0234">DNA repair</keyword>
<comment type="caution">
    <text evidence="6">Lacks conserved residue(s) required for the propagation of feature annotation.</text>
</comment>
<dbReference type="SUPFAM" id="SSF50249">
    <property type="entry name" value="Nucleic acid-binding proteins"/>
    <property type="match status" value="1"/>
</dbReference>
<gene>
    <name evidence="6" type="primary">ruvA</name>
    <name evidence="8" type="ORF">UY02_C0046G0003</name>
</gene>
<evidence type="ECO:0000256" key="5">
    <source>
        <dbReference type="ARBA" id="ARBA00023204"/>
    </source>
</evidence>
<comment type="caution">
    <text evidence="8">The sequence shown here is derived from an EMBL/GenBank/DDBJ whole genome shotgun (WGS) entry which is preliminary data.</text>
</comment>
<dbReference type="GO" id="GO:0006310">
    <property type="term" value="P:DNA recombination"/>
    <property type="evidence" value="ECO:0007669"/>
    <property type="project" value="UniProtKB-UniRule"/>
</dbReference>
<dbReference type="Pfam" id="PF01330">
    <property type="entry name" value="RuvA_N"/>
    <property type="match status" value="1"/>
</dbReference>
<dbReference type="InterPro" id="IPR011114">
    <property type="entry name" value="RuvA_C"/>
</dbReference>
<dbReference type="InterPro" id="IPR010994">
    <property type="entry name" value="RuvA_2-like"/>
</dbReference>
<dbReference type="AlphaFoldDB" id="A0A0G1T1J9"/>
<comment type="similarity">
    <text evidence="6">Belongs to the RuvA family.</text>
</comment>
<keyword evidence="8" id="KW-0067">ATP-binding</keyword>
<dbReference type="CDD" id="cd14332">
    <property type="entry name" value="UBA_RuvA_C"/>
    <property type="match status" value="1"/>
</dbReference>
<evidence type="ECO:0000256" key="2">
    <source>
        <dbReference type="ARBA" id="ARBA00022763"/>
    </source>
</evidence>
<dbReference type="Proteomes" id="UP000034682">
    <property type="component" value="Unassembled WGS sequence"/>
</dbReference>
<sequence>MIYSVSGKLVGRKENFIILEAGGIGFKVFLSSRAAQSLPQIGSNTKVFCSLYNRENEPFELFGFLAEQELYLFEKLNTVSGIGPKTALAILGVAPIDQLIAAINAGKTDLLTKASGIGKKTAERVVVDLKEKLEGAGAAQSAQSLNLMESDVELEETLMSLGYTRQQSKAAISKIPPTITGFKERLKEALKKNQNV</sequence>
<organism evidence="8 9">
    <name type="scientific">Candidatus Giovannonibacteria bacterium GW2011_GWB1_47_6b</name>
    <dbReference type="NCBI Taxonomy" id="1618655"/>
    <lineage>
        <taxon>Bacteria</taxon>
        <taxon>Candidatus Giovannoniibacteriota</taxon>
    </lineage>
</organism>
<dbReference type="GO" id="GO:0009378">
    <property type="term" value="F:four-way junction helicase activity"/>
    <property type="evidence" value="ECO:0007669"/>
    <property type="project" value="InterPro"/>
</dbReference>
<dbReference type="GO" id="GO:0048476">
    <property type="term" value="C:Holliday junction resolvase complex"/>
    <property type="evidence" value="ECO:0007669"/>
    <property type="project" value="UniProtKB-UniRule"/>
</dbReference>
<evidence type="ECO:0000256" key="6">
    <source>
        <dbReference type="HAMAP-Rule" id="MF_00031"/>
    </source>
</evidence>
<evidence type="ECO:0000313" key="8">
    <source>
        <dbReference type="EMBL" id="KKU75614.1"/>
    </source>
</evidence>
<dbReference type="InterPro" id="IPR000085">
    <property type="entry name" value="RuvA"/>
</dbReference>
<evidence type="ECO:0000256" key="3">
    <source>
        <dbReference type="ARBA" id="ARBA00023125"/>
    </source>
</evidence>
<keyword evidence="3 6" id="KW-0238">DNA-binding</keyword>
<comment type="domain">
    <text evidence="6">Has three domains with a flexible linker between the domains II and III and assumes an 'L' shape. Domain III is highly mobile and contacts RuvB.</text>
</comment>
<keyword evidence="8" id="KW-0347">Helicase</keyword>
<protein>
    <recommendedName>
        <fullName evidence="6">Holliday junction branch migration complex subunit RuvA</fullName>
    </recommendedName>
</protein>
<feature type="domain" description="Helix-hairpin-helix DNA-binding motif class 1" evidence="7">
    <location>
        <begin position="74"/>
        <end position="93"/>
    </location>
</feature>
<dbReference type="Gene3D" id="1.10.8.10">
    <property type="entry name" value="DNA helicase RuvA subunit, C-terminal domain"/>
    <property type="match status" value="1"/>
</dbReference>
<dbReference type="SUPFAM" id="SSF47781">
    <property type="entry name" value="RuvA domain 2-like"/>
    <property type="match status" value="1"/>
</dbReference>
<evidence type="ECO:0000256" key="4">
    <source>
        <dbReference type="ARBA" id="ARBA00023172"/>
    </source>
</evidence>
<dbReference type="GO" id="GO:0006281">
    <property type="term" value="P:DNA repair"/>
    <property type="evidence" value="ECO:0007669"/>
    <property type="project" value="UniProtKB-UniRule"/>
</dbReference>
<dbReference type="Gene3D" id="1.10.150.20">
    <property type="entry name" value="5' to 3' exonuclease, C-terminal subdomain"/>
    <property type="match status" value="1"/>
</dbReference>
<feature type="region of interest" description="Domain III" evidence="6">
    <location>
        <begin position="140"/>
        <end position="196"/>
    </location>
</feature>
<dbReference type="GO" id="GO:0000400">
    <property type="term" value="F:four-way junction DNA binding"/>
    <property type="evidence" value="ECO:0007669"/>
    <property type="project" value="UniProtKB-UniRule"/>
</dbReference>
<accession>A0A0G1T1J9</accession>
<dbReference type="Pfam" id="PF14520">
    <property type="entry name" value="HHH_5"/>
    <property type="match status" value="1"/>
</dbReference>
<name>A0A0G1T1J9_9BACT</name>
<dbReference type="InterPro" id="IPR003583">
    <property type="entry name" value="Hlx-hairpin-Hlx_DNA-bd_motif"/>
</dbReference>
<comment type="subunit">
    <text evidence="6">Homotetramer. Forms an RuvA(8)-RuvB(12)-Holliday junction (HJ) complex. HJ DNA is sandwiched between 2 RuvA tetramers; dsDNA enters through RuvA and exits via RuvB. An RuvB hexamer assembles on each DNA strand where it exits the tetramer. Each RuvB hexamer is contacted by two RuvA subunits (via domain III) on 2 adjacent RuvB subunits; this complex drives branch migration. In the full resolvosome a probable DNA-RuvA(4)-RuvB(12)-RuvC(2) complex forms which resolves the HJ.</text>
</comment>
<keyword evidence="1 6" id="KW-0963">Cytoplasm</keyword>
<dbReference type="Gene3D" id="2.40.50.140">
    <property type="entry name" value="Nucleic acid-binding proteins"/>
    <property type="match status" value="1"/>
</dbReference>
<dbReference type="Pfam" id="PF07499">
    <property type="entry name" value="RuvA_C"/>
    <property type="match status" value="1"/>
</dbReference>
<dbReference type="EMBL" id="LCOK01000046">
    <property type="protein sequence ID" value="KKU75614.1"/>
    <property type="molecule type" value="Genomic_DNA"/>
</dbReference>
<evidence type="ECO:0000259" key="7">
    <source>
        <dbReference type="SMART" id="SM00278"/>
    </source>
</evidence>
<keyword evidence="4 6" id="KW-0233">DNA recombination</keyword>
<dbReference type="GO" id="GO:0005524">
    <property type="term" value="F:ATP binding"/>
    <property type="evidence" value="ECO:0007669"/>
    <property type="project" value="InterPro"/>
</dbReference>
<dbReference type="InterPro" id="IPR013849">
    <property type="entry name" value="DNA_helicase_Holl-junc_RuvA_I"/>
</dbReference>
<keyword evidence="8" id="KW-0378">Hydrolase</keyword>
<dbReference type="NCBIfam" id="TIGR00084">
    <property type="entry name" value="ruvA"/>
    <property type="match status" value="1"/>
</dbReference>
<feature type="domain" description="Helix-hairpin-helix DNA-binding motif class 1" evidence="7">
    <location>
        <begin position="109"/>
        <end position="128"/>
    </location>
</feature>